<organism evidence="2 4">
    <name type="scientific">Rubrobacter radiotolerans</name>
    <name type="common">Arthrobacter radiotolerans</name>
    <dbReference type="NCBI Taxonomy" id="42256"/>
    <lineage>
        <taxon>Bacteria</taxon>
        <taxon>Bacillati</taxon>
        <taxon>Actinomycetota</taxon>
        <taxon>Rubrobacteria</taxon>
        <taxon>Rubrobacterales</taxon>
        <taxon>Rubrobacteraceae</taxon>
        <taxon>Rubrobacter</taxon>
    </lineage>
</organism>
<dbReference type="EMBL" id="JAWXXX010000001">
    <property type="protein sequence ID" value="MDX5894551.1"/>
    <property type="molecule type" value="Genomic_DNA"/>
</dbReference>
<dbReference type="AlphaFoldDB" id="A0A023X579"/>
<proteinExistence type="predicted"/>
<keyword evidence="4" id="KW-1185">Reference proteome</keyword>
<keyword evidence="1" id="KW-0472">Membrane</keyword>
<dbReference type="HOGENOM" id="CLU_1288081_0_0_11"/>
<keyword evidence="1" id="KW-1133">Transmembrane helix</keyword>
<dbReference type="OrthoDB" id="5242815at2"/>
<evidence type="ECO:0000256" key="1">
    <source>
        <dbReference type="SAM" id="Phobius"/>
    </source>
</evidence>
<evidence type="ECO:0000313" key="3">
    <source>
        <dbReference type="EMBL" id="MDX5894551.1"/>
    </source>
</evidence>
<dbReference type="STRING" id="42256.RradSPS_1862"/>
<name>A0A023X579_RUBRA</name>
<dbReference type="Proteomes" id="UP000025229">
    <property type="component" value="Chromosome"/>
</dbReference>
<evidence type="ECO:0000313" key="4">
    <source>
        <dbReference type="Proteomes" id="UP000025229"/>
    </source>
</evidence>
<keyword evidence="1" id="KW-0812">Transmembrane</keyword>
<accession>A0A023X579</accession>
<reference evidence="2 4" key="1">
    <citation type="submission" date="2014-03" db="EMBL/GenBank/DDBJ databases">
        <title>Complete genome sequence of the Radio-Resistant Rubrobacter radiotolerans RSPS-4.</title>
        <authorList>
            <person name="Egas C.C."/>
            <person name="Barroso C.C."/>
            <person name="Froufe H.J.C."/>
            <person name="Pacheco J.J."/>
            <person name="Albuquerque L.L."/>
            <person name="da Costa M.M.S."/>
        </authorList>
    </citation>
    <scope>NUCLEOTIDE SEQUENCE [LARGE SCALE GENOMIC DNA]</scope>
    <source>
        <strain evidence="2 4">RSPS-4</strain>
    </source>
</reference>
<dbReference type="KEGG" id="rrd:RradSPS_1862"/>
<sequence length="214" mass="23776">MDPVGVAQVANPILQTVFIVVIGLGYYFSIRETRKMGRATNEMVREMREVRTTGGRPLVTVSEDYESLPSLNLVVQNIGSGPARNISFEFSSPIASSDGFVLSELPIFREGITDLAPSAKIVGYWDRLGNLLPMIEAGRLQREVSVTVRYEDLLGTVYHHTWAIAPWRYEGLRNVDYGGMSDLVSAVQRLAEQQRIANEGVADTEDRKGREGRA</sequence>
<gene>
    <name evidence="2" type="ORF">RradSPS_1862</name>
    <name evidence="3" type="ORF">SIL72_10990</name>
</gene>
<feature type="transmembrane region" description="Helical" evidence="1">
    <location>
        <begin position="12"/>
        <end position="30"/>
    </location>
</feature>
<dbReference type="Proteomes" id="UP001281130">
    <property type="component" value="Unassembled WGS sequence"/>
</dbReference>
<dbReference type="EMBL" id="CP007514">
    <property type="protein sequence ID" value="AHY47145.1"/>
    <property type="molecule type" value="Genomic_DNA"/>
</dbReference>
<reference evidence="3" key="2">
    <citation type="submission" date="2023-11" db="EMBL/GenBank/DDBJ databases">
        <title>MicrobeMod: A computational toolkit for identifying prokaryotic methylation and restriction-modification with nanopore sequencing.</title>
        <authorList>
            <person name="Crits-Christoph A."/>
            <person name="Kang S.C."/>
            <person name="Lee H."/>
            <person name="Ostrov N."/>
        </authorList>
    </citation>
    <scope>NUCLEOTIDE SEQUENCE</scope>
    <source>
        <strain evidence="3">ATCC 51242</strain>
    </source>
</reference>
<evidence type="ECO:0000313" key="2">
    <source>
        <dbReference type="EMBL" id="AHY47145.1"/>
    </source>
</evidence>
<protein>
    <submittedName>
        <fullName evidence="3">Preprotein translocase subunit YajC</fullName>
    </submittedName>
</protein>
<dbReference type="RefSeq" id="WP_038682211.1">
    <property type="nucleotide sequence ID" value="NZ_CP007514.1"/>
</dbReference>